<dbReference type="EMBL" id="CACRSU010000036">
    <property type="protein sequence ID" value="VYT38380.1"/>
    <property type="molecule type" value="Genomic_DNA"/>
</dbReference>
<reference evidence="1" key="1">
    <citation type="submission" date="2019-11" db="EMBL/GenBank/DDBJ databases">
        <authorList>
            <person name="Feng L."/>
        </authorList>
    </citation>
    <scope>NUCLEOTIDE SEQUENCE</scope>
    <source>
        <strain evidence="1">BintestinalisLFYP9</strain>
    </source>
</reference>
<evidence type="ECO:0008006" key="2">
    <source>
        <dbReference type="Google" id="ProtNLM"/>
    </source>
</evidence>
<protein>
    <recommendedName>
        <fullName evidence="2">Lipoprotein</fullName>
    </recommendedName>
</protein>
<dbReference type="PROSITE" id="PS51257">
    <property type="entry name" value="PROKAR_LIPOPROTEIN"/>
    <property type="match status" value="1"/>
</dbReference>
<organism evidence="1">
    <name type="scientific">Bacteroides intestinalis</name>
    <dbReference type="NCBI Taxonomy" id="329854"/>
    <lineage>
        <taxon>Bacteria</taxon>
        <taxon>Pseudomonadati</taxon>
        <taxon>Bacteroidota</taxon>
        <taxon>Bacteroidia</taxon>
        <taxon>Bacteroidales</taxon>
        <taxon>Bacteroidaceae</taxon>
        <taxon>Bacteroides</taxon>
    </lineage>
</organism>
<sequence>MKKYIAITILLFMLQSCQTDCTDDYEMKVLVEIFDDLVEEMGALDGYKTPPPPLLSTSDSNNNIYDTIEYLREVDKVQANRKMKDTVLVIAVLDTLFSCINENLDIEYIKEQLTNQGYIEVLDTMRTTSIISQPLNISKIRKSERFTLKYYSEFPQGIKIWEREKYDFLFSGVLEISRIYFDAKKQFGLLYSSYICGRLCGEGAIICIHKIKDKWVIEKKILLWVS</sequence>
<evidence type="ECO:0000313" key="1">
    <source>
        <dbReference type="EMBL" id="VYT38380.1"/>
    </source>
</evidence>
<proteinExistence type="predicted"/>
<dbReference type="AlphaFoldDB" id="A0A6N2W7Z3"/>
<gene>
    <name evidence="1" type="ORF">BILFYP9_03209</name>
</gene>
<dbReference type="RefSeq" id="WP_138293261.1">
    <property type="nucleotide sequence ID" value="NZ_BAABZC010000004.1"/>
</dbReference>
<name>A0A6N2W7Z3_9BACE</name>
<accession>A0A6N2W7Z3</accession>